<dbReference type="AlphaFoldDB" id="A0A4D7BJ89"/>
<dbReference type="RefSeq" id="WP_136963214.1">
    <property type="nucleotide sequence ID" value="NZ_CP039690.1"/>
</dbReference>
<dbReference type="OrthoDB" id="8480123at2"/>
<evidence type="ECO:0000313" key="1">
    <source>
        <dbReference type="EMBL" id="QCI67787.1"/>
    </source>
</evidence>
<dbReference type="EMBL" id="CP039690">
    <property type="protein sequence ID" value="QCI67787.1"/>
    <property type="molecule type" value="Genomic_DNA"/>
</dbReference>
<organism evidence="1 2">
    <name type="scientific">Phreatobacter stygius</name>
    <dbReference type="NCBI Taxonomy" id="1940610"/>
    <lineage>
        <taxon>Bacteria</taxon>
        <taxon>Pseudomonadati</taxon>
        <taxon>Pseudomonadota</taxon>
        <taxon>Alphaproteobacteria</taxon>
        <taxon>Hyphomicrobiales</taxon>
        <taxon>Phreatobacteraceae</taxon>
        <taxon>Phreatobacter</taxon>
    </lineage>
</organism>
<dbReference type="Proteomes" id="UP000298781">
    <property type="component" value="Chromosome"/>
</dbReference>
<evidence type="ECO:0000313" key="2">
    <source>
        <dbReference type="Proteomes" id="UP000298781"/>
    </source>
</evidence>
<dbReference type="KEGG" id="pstg:E8M01_28320"/>
<reference evidence="1 2" key="1">
    <citation type="submission" date="2019-04" db="EMBL/GenBank/DDBJ databases">
        <title>Phreatobacter aquaticus sp. nov.</title>
        <authorList>
            <person name="Choi A."/>
        </authorList>
    </citation>
    <scope>NUCLEOTIDE SEQUENCE [LARGE SCALE GENOMIC DNA]</scope>
    <source>
        <strain evidence="1 2">KCTC 52518</strain>
    </source>
</reference>
<protein>
    <submittedName>
        <fullName evidence="1">Uncharacterized protein</fullName>
    </submittedName>
</protein>
<keyword evidence="2" id="KW-1185">Reference proteome</keyword>
<sequence>MNSQDLTQEVTVPIRRILAALLWTMLVAGPARAQWLVQDIAARPGSAAVLDLTYRSSGEKFTVVCSETGVFISYAAGFRVDRPRDRPIAGTYQIDDGPSKPISWTTPGRTAYVSARYAESLLRDIAGAARLFIQFAGVEQTFDLTPLLPYAESIRRRCRMP</sequence>
<gene>
    <name evidence="1" type="ORF">E8M01_28320</name>
</gene>
<accession>A0A4D7BJ89</accession>
<proteinExistence type="predicted"/>
<name>A0A4D7BJ89_9HYPH</name>